<dbReference type="EMBL" id="JACXYZ010000003">
    <property type="protein sequence ID" value="MBD3926482.1"/>
    <property type="molecule type" value="Genomic_DNA"/>
</dbReference>
<dbReference type="RefSeq" id="WP_191196353.1">
    <property type="nucleotide sequence ID" value="NZ_JACXYZ010000003.1"/>
</dbReference>
<keyword evidence="2" id="KW-1185">Reference proteome</keyword>
<comment type="caution">
    <text evidence="1">The sequence shown here is derived from an EMBL/GenBank/DDBJ whole genome shotgun (WGS) entry which is preliminary data.</text>
</comment>
<evidence type="ECO:0000313" key="1">
    <source>
        <dbReference type="EMBL" id="MBD3926482.1"/>
    </source>
</evidence>
<reference evidence="1 2" key="1">
    <citation type="submission" date="2020-09" db="EMBL/GenBank/DDBJ databases">
        <title>novel species in genus Nocardioides.</title>
        <authorList>
            <person name="Zhang G."/>
        </authorList>
    </citation>
    <scope>NUCLEOTIDE SEQUENCE [LARGE SCALE GENOMIC DNA]</scope>
    <source>
        <strain evidence="1 2">KCTC 39551</strain>
    </source>
</reference>
<sequence>MTRSKFSPPPLTYEDAVRLRTLVPDDPIPLPPGHLACEGCGVAHTGPVVSTIDLGNGWTPVEFTRCPHCQRLHDRAPDLPTRNVLFALSVIRMEPPEDPTRLVPWMQVAARAVMWLDPEAPNGRLCSPQRWAHVSVGKRAQIKEALLLALRSRAHVGAPLLDVPPPWGRACLFCGVGSVPLAPSGPPPSVVVPRIPVHVGHLTHEPPPHGVGRLVQSAASDVLAVVPVVGGFGRLRFRQGIGVYPERHNRRETYWKGDWGRQAALRPRHDQSLVPEDVADALEPCDNLAVGMCVAPRQVAGTNHLEPLVQADCPPAELREGHEVMLLSFLNQSPVRPVEALLGSPD</sequence>
<accession>A0ABR8NFW7</accession>
<proteinExistence type="predicted"/>
<dbReference type="Proteomes" id="UP000618818">
    <property type="component" value="Unassembled WGS sequence"/>
</dbReference>
<protein>
    <submittedName>
        <fullName evidence="1">Uncharacterized protein</fullName>
    </submittedName>
</protein>
<evidence type="ECO:0000313" key="2">
    <source>
        <dbReference type="Proteomes" id="UP000618818"/>
    </source>
</evidence>
<gene>
    <name evidence="1" type="ORF">IEZ26_17795</name>
</gene>
<name>A0ABR8NFW7_9ACTN</name>
<organism evidence="1 2">
    <name type="scientific">Nocardioides cavernae</name>
    <dbReference type="NCBI Taxonomy" id="1921566"/>
    <lineage>
        <taxon>Bacteria</taxon>
        <taxon>Bacillati</taxon>
        <taxon>Actinomycetota</taxon>
        <taxon>Actinomycetes</taxon>
        <taxon>Propionibacteriales</taxon>
        <taxon>Nocardioidaceae</taxon>
        <taxon>Nocardioides</taxon>
    </lineage>
</organism>